<evidence type="ECO:0000256" key="1">
    <source>
        <dbReference type="SAM" id="MobiDB-lite"/>
    </source>
</evidence>
<name>A0AAD7XQT1_9FUNG</name>
<dbReference type="EMBL" id="JARTCD010000081">
    <property type="protein sequence ID" value="KAJ8653299.1"/>
    <property type="molecule type" value="Genomic_DNA"/>
</dbReference>
<feature type="region of interest" description="Disordered" evidence="1">
    <location>
        <begin position="50"/>
        <end position="70"/>
    </location>
</feature>
<organism evidence="2 3">
    <name type="scientific">Lichtheimia ornata</name>
    <dbReference type="NCBI Taxonomy" id="688661"/>
    <lineage>
        <taxon>Eukaryota</taxon>
        <taxon>Fungi</taxon>
        <taxon>Fungi incertae sedis</taxon>
        <taxon>Mucoromycota</taxon>
        <taxon>Mucoromycotina</taxon>
        <taxon>Mucoromycetes</taxon>
        <taxon>Mucorales</taxon>
        <taxon>Lichtheimiaceae</taxon>
        <taxon>Lichtheimia</taxon>
    </lineage>
</organism>
<evidence type="ECO:0000313" key="3">
    <source>
        <dbReference type="Proteomes" id="UP001234581"/>
    </source>
</evidence>
<keyword evidence="3" id="KW-1185">Reference proteome</keyword>
<protein>
    <submittedName>
        <fullName evidence="2">Uncharacterized protein</fullName>
    </submittedName>
</protein>
<gene>
    <name evidence="2" type="ORF">O0I10_011049</name>
</gene>
<comment type="caution">
    <text evidence="2">The sequence shown here is derived from an EMBL/GenBank/DDBJ whole genome shotgun (WGS) entry which is preliminary data.</text>
</comment>
<dbReference type="Proteomes" id="UP001234581">
    <property type="component" value="Unassembled WGS sequence"/>
</dbReference>
<evidence type="ECO:0000313" key="2">
    <source>
        <dbReference type="EMBL" id="KAJ8653299.1"/>
    </source>
</evidence>
<reference evidence="2 3" key="1">
    <citation type="submission" date="2023-03" db="EMBL/GenBank/DDBJ databases">
        <title>Genome sequence of Lichtheimia ornata CBS 291.66.</title>
        <authorList>
            <person name="Mohabir J.T."/>
            <person name="Shea T.P."/>
            <person name="Kurbessoian T."/>
            <person name="Berby B."/>
            <person name="Fontaine J."/>
            <person name="Livny J."/>
            <person name="Gnirke A."/>
            <person name="Stajich J.E."/>
            <person name="Cuomo C.A."/>
        </authorList>
    </citation>
    <scope>NUCLEOTIDE SEQUENCE [LARGE SCALE GENOMIC DNA]</scope>
    <source>
        <strain evidence="2">CBS 291.66</strain>
    </source>
</reference>
<sequence length="70" mass="7757">MVQRQHQDMYSMVEVASMVLPNSLDTLDALATEKNLNTLARVSASFWKNSATKSNPQTPSSSHVKISSLY</sequence>
<dbReference type="AlphaFoldDB" id="A0AAD7XQT1"/>
<proteinExistence type="predicted"/>
<accession>A0AAD7XQT1</accession>
<dbReference type="RefSeq" id="XP_058338213.1">
    <property type="nucleotide sequence ID" value="XM_058491021.1"/>
</dbReference>
<dbReference type="GeneID" id="83218451"/>